<feature type="region of interest" description="Disordered" evidence="1">
    <location>
        <begin position="139"/>
        <end position="161"/>
    </location>
</feature>
<protein>
    <submittedName>
        <fullName evidence="2">Uncharacterized protein</fullName>
    </submittedName>
</protein>
<feature type="region of interest" description="Disordered" evidence="1">
    <location>
        <begin position="300"/>
        <end position="322"/>
    </location>
</feature>
<evidence type="ECO:0000256" key="1">
    <source>
        <dbReference type="SAM" id="MobiDB-lite"/>
    </source>
</evidence>
<keyword evidence="3" id="KW-1185">Reference proteome</keyword>
<evidence type="ECO:0000313" key="3">
    <source>
        <dbReference type="Proteomes" id="UP000075901"/>
    </source>
</evidence>
<evidence type="ECO:0000313" key="2">
    <source>
        <dbReference type="EnsemblMetazoa" id="AMAM005547-PA"/>
    </source>
</evidence>
<feature type="compositionally biased region" description="Polar residues" evidence="1">
    <location>
        <begin position="434"/>
        <end position="455"/>
    </location>
</feature>
<dbReference type="AlphaFoldDB" id="A0A182SF50"/>
<dbReference type="VEuPathDB" id="VectorBase:AMAM005547"/>
<organism evidence="2 3">
    <name type="scientific">Anopheles maculatus</name>
    <dbReference type="NCBI Taxonomy" id="74869"/>
    <lineage>
        <taxon>Eukaryota</taxon>
        <taxon>Metazoa</taxon>
        <taxon>Ecdysozoa</taxon>
        <taxon>Arthropoda</taxon>
        <taxon>Hexapoda</taxon>
        <taxon>Insecta</taxon>
        <taxon>Pterygota</taxon>
        <taxon>Neoptera</taxon>
        <taxon>Endopterygota</taxon>
        <taxon>Diptera</taxon>
        <taxon>Nematocera</taxon>
        <taxon>Culicoidea</taxon>
        <taxon>Culicidae</taxon>
        <taxon>Anophelinae</taxon>
        <taxon>Anopheles</taxon>
        <taxon>Anopheles maculatus group</taxon>
    </lineage>
</organism>
<feature type="compositionally biased region" description="Polar residues" evidence="1">
    <location>
        <begin position="399"/>
        <end position="409"/>
    </location>
</feature>
<feature type="compositionally biased region" description="Basic and acidic residues" evidence="1">
    <location>
        <begin position="198"/>
        <end position="213"/>
    </location>
</feature>
<feature type="compositionally biased region" description="Pro residues" evidence="1">
    <location>
        <begin position="379"/>
        <end position="388"/>
    </location>
</feature>
<feature type="region of interest" description="Disordered" evidence="1">
    <location>
        <begin position="185"/>
        <end position="230"/>
    </location>
</feature>
<reference evidence="3" key="1">
    <citation type="submission" date="2013-09" db="EMBL/GenBank/DDBJ databases">
        <title>The Genome Sequence of Anopheles maculatus species B.</title>
        <authorList>
            <consortium name="The Broad Institute Genomics Platform"/>
            <person name="Neafsey D.E."/>
            <person name="Besansky N."/>
            <person name="Howell P."/>
            <person name="Walton C."/>
            <person name="Young S.K."/>
            <person name="Zeng Q."/>
            <person name="Gargeya S."/>
            <person name="Fitzgerald M."/>
            <person name="Haas B."/>
            <person name="Abouelleil A."/>
            <person name="Allen A.W."/>
            <person name="Alvarado L."/>
            <person name="Arachchi H.M."/>
            <person name="Berlin A.M."/>
            <person name="Chapman S.B."/>
            <person name="Gainer-Dewar J."/>
            <person name="Goldberg J."/>
            <person name="Griggs A."/>
            <person name="Gujja S."/>
            <person name="Hansen M."/>
            <person name="Howarth C."/>
            <person name="Imamovic A."/>
            <person name="Ireland A."/>
            <person name="Larimer J."/>
            <person name="McCowan C."/>
            <person name="Murphy C."/>
            <person name="Pearson M."/>
            <person name="Poon T.W."/>
            <person name="Priest M."/>
            <person name="Roberts A."/>
            <person name="Saif S."/>
            <person name="Shea T."/>
            <person name="Sisk P."/>
            <person name="Sykes S."/>
            <person name="Wortman J."/>
            <person name="Nusbaum C."/>
            <person name="Birren B."/>
        </authorList>
    </citation>
    <scope>NUCLEOTIDE SEQUENCE [LARGE SCALE GENOMIC DNA]</scope>
    <source>
        <strain evidence="3">maculatus3</strain>
    </source>
</reference>
<name>A0A182SF50_9DIPT</name>
<proteinExistence type="predicted"/>
<accession>A0A182SF50</accession>
<dbReference type="Proteomes" id="UP000075901">
    <property type="component" value="Unassembled WGS sequence"/>
</dbReference>
<feature type="region of interest" description="Disordered" evidence="1">
    <location>
        <begin position="357"/>
        <end position="455"/>
    </location>
</feature>
<sequence length="455" mass="52494">MLCLGTTVLDATYLERPLWVADKGRQQSVSYGNEKAPSSLFQPANEPSWIVPEPYRIGAEYPERAENQLKNQQVQELPSAAQKVQEERLPYDGYGQNQAFAPHAAYEYQPMYQGQPSQPAWMNQQQQQQVEYLKPYPAQEPTKQQAQPEPDHYSAYGGFEQQGWNVPENSPLNSYQSQFQTQVEMNQPNNMDPYQPRPDADIKTPVDKPKPEQTIESFPTKPEEQSPNFAPVQPQELQQGYNPYVARPELYQPGPVYVEPQYQVPYYGQQPFPALTEPEQYWMQMPGNQQPSYQTFKPVEESNKVKKPTQQENRVEQAPTDVGYYPYQPQVGWYPYQQNPQAGLQAFVQTEPALRAGESDFQGYQSMYDRNPMVEKPKPQVPRKPVSPPRTEQRPNRPIVQQQTEQPTRLPSVGWEAPYVPVQPVEPVMPKPRPQQQRPTIVKPTYNSQPDTSYW</sequence>
<dbReference type="EnsemblMetazoa" id="AMAM005547-RA">
    <property type="protein sequence ID" value="AMAM005547-PA"/>
    <property type="gene ID" value="AMAM005547"/>
</dbReference>
<reference evidence="2" key="2">
    <citation type="submission" date="2020-05" db="UniProtKB">
        <authorList>
            <consortium name="EnsemblMetazoa"/>
        </authorList>
    </citation>
    <scope>IDENTIFICATION</scope>
    <source>
        <strain evidence="2">maculatus3</strain>
    </source>
</reference>